<name>A0A507CUS8_9FUNG</name>
<dbReference type="OrthoDB" id="5397701at2759"/>
<dbReference type="PANTHER" id="PTHR37331">
    <property type="entry name" value="YALI0F11671P"/>
    <property type="match status" value="1"/>
</dbReference>
<evidence type="ECO:0000313" key="2">
    <source>
        <dbReference type="Proteomes" id="UP000320333"/>
    </source>
</evidence>
<gene>
    <name evidence="1" type="ORF">CcCBS67573_g10481</name>
</gene>
<organism evidence="1 2">
    <name type="scientific">Chytriomyces confervae</name>
    <dbReference type="NCBI Taxonomy" id="246404"/>
    <lineage>
        <taxon>Eukaryota</taxon>
        <taxon>Fungi</taxon>
        <taxon>Fungi incertae sedis</taxon>
        <taxon>Chytridiomycota</taxon>
        <taxon>Chytridiomycota incertae sedis</taxon>
        <taxon>Chytridiomycetes</taxon>
        <taxon>Chytridiales</taxon>
        <taxon>Chytriomycetaceae</taxon>
        <taxon>Chytriomyces</taxon>
    </lineage>
</organism>
<sequence>MLRIGTRRLFSTASRPPPPAYPYPLFWTKPATGSALAVSFSKIDASTISPENPRVIGWVQPNTPSDQQPLPTVANFTANPKFEDTMHETLKESVHLDVLWNNMAFNQKEGYMNISDQRTYTPWGRVSDPEDLLGSVLLKDGNIVEKSYERTPTHRLVSLNGLVQLSEFLHAKLVEKLQ</sequence>
<dbReference type="STRING" id="246404.A0A507CUS8"/>
<dbReference type="PANTHER" id="PTHR37331:SF1">
    <property type="entry name" value="YALI0F11671P"/>
    <property type="match status" value="1"/>
</dbReference>
<dbReference type="EMBL" id="QEAP01001599">
    <property type="protein sequence ID" value="TPX42917.1"/>
    <property type="molecule type" value="Genomic_DNA"/>
</dbReference>
<keyword evidence="2" id="KW-1185">Reference proteome</keyword>
<comment type="caution">
    <text evidence="1">The sequence shown here is derived from an EMBL/GenBank/DDBJ whole genome shotgun (WGS) entry which is preliminary data.</text>
</comment>
<proteinExistence type="predicted"/>
<dbReference type="Proteomes" id="UP000320333">
    <property type="component" value="Unassembled WGS sequence"/>
</dbReference>
<accession>A0A507CUS8</accession>
<evidence type="ECO:0000313" key="1">
    <source>
        <dbReference type="EMBL" id="TPX42917.1"/>
    </source>
</evidence>
<protein>
    <submittedName>
        <fullName evidence="1">Uncharacterized protein</fullName>
    </submittedName>
</protein>
<reference evidence="1 2" key="1">
    <citation type="journal article" date="2019" name="Sci. Rep.">
        <title>Comparative genomics of chytrid fungi reveal insights into the obligate biotrophic and pathogenic lifestyle of Synchytrium endobioticum.</title>
        <authorList>
            <person name="van de Vossenberg B.T.L.H."/>
            <person name="Warris S."/>
            <person name="Nguyen H.D.T."/>
            <person name="van Gent-Pelzer M.P.E."/>
            <person name="Joly D.L."/>
            <person name="van de Geest H.C."/>
            <person name="Bonants P.J.M."/>
            <person name="Smith D.S."/>
            <person name="Levesque C.A."/>
            <person name="van der Lee T.A.J."/>
        </authorList>
    </citation>
    <scope>NUCLEOTIDE SEQUENCE [LARGE SCALE GENOMIC DNA]</scope>
    <source>
        <strain evidence="1 2">CBS 675.73</strain>
    </source>
</reference>
<dbReference type="AlphaFoldDB" id="A0A507CUS8"/>